<dbReference type="InterPro" id="IPR000160">
    <property type="entry name" value="GGDEF_dom"/>
</dbReference>
<dbReference type="SMART" id="SM00052">
    <property type="entry name" value="EAL"/>
    <property type="match status" value="1"/>
</dbReference>
<keyword evidence="1" id="KW-0472">Membrane</keyword>
<dbReference type="Proteomes" id="UP001442468">
    <property type="component" value="Unassembled WGS sequence"/>
</dbReference>
<sequence>MSDNSGDTQAVYRKIGRHLGWVIMAVGILVLMSWWLDIEVGKSVFLGFASMKFNTALCFVVSGWLLYRQLPRDHISPGSPASRLGAASIIAVSSLTLVEYASGWNLGIDNLMVLDTDTDPAEFPGRMSIVTATCFLLTGLALFAATLQSLRCLILCQALALLVVFTGFTALTGYLYGVEQFRLFAFSTLALHTSVLFVLLGAGLLCIRADQGLMGPATSARIGGRSLRRLLPISCLTPIVTGALSLWGLHSGLYSAEFGFALDSLSSIVILTAVIFLGAHALNLEEQRFRIAIDAAPVSIIMVDQKGTIRLTNQLAQSTFRCDAGALLGQSIEELIPEHHRQTHIGEREQFMRHPERRSMGMVRELFARRKDGTEFPAEIALNPVAMANGRYVLAAILDITERVEANRKIQHLNRMHRVLSGINSLIVRASDRDTLCQEATRIAVEDGEMTTALIVRRNKTTDTLEVWHGHTAEKQRHSGTFSVDDERAIRSCMGSSNVVIHDDLEQPTEEEYSRGLAEQNARAMACFPLTSEENELDAALVLYHAASFAFDTSEIELLREVAGDISFALSNLDRHDRLEYLTYYDSITGLPNRFLMGDRVHQAMLQATDQRSEISLLFLDIDRFMKINESLGHAAGDEVLRLVAQSILACLDDSVTVSRWSGDEFLVLLPGHDATKAAQIAHQIAGIFEEPIVLEEGHELFISCSMGIAEYPRDGNSIDTLVKSASTAMAVIKEYGGNDYRHFKHEVDDSGADSLTMETALRQALNEEQFHLVFQPQIDLASERVVGFETLLRWQHPELGMVPPDTFIPLAEDTGLIIPIGEWVLRTACHLARDLKAQSIAVNLSARQFHQRDLVSLVAGILEETGMPAQTLELEITESALMFDMEAAVITMSRLGKLGVRISLDDFGTGYSSLSYLQRFPIDTIKIDKSFVSGMQTDAGSSAIVNAMIAMSHSLGLQVIAEGVETEAQRDSLRERGCDQAQGYLFSRPLPFEQVVNGPDART</sequence>
<gene>
    <name evidence="5" type="ORF">ABE960_06375</name>
</gene>
<accession>A0ABV1NDK4</accession>
<proteinExistence type="predicted"/>
<dbReference type="PROSITE" id="PS50887">
    <property type="entry name" value="GGDEF"/>
    <property type="match status" value="1"/>
</dbReference>
<dbReference type="InterPro" id="IPR029016">
    <property type="entry name" value="GAF-like_dom_sf"/>
</dbReference>
<evidence type="ECO:0000259" key="2">
    <source>
        <dbReference type="PROSITE" id="PS50113"/>
    </source>
</evidence>
<dbReference type="SUPFAM" id="SSF55781">
    <property type="entry name" value="GAF domain-like"/>
    <property type="match status" value="1"/>
</dbReference>
<feature type="transmembrane region" description="Helical" evidence="1">
    <location>
        <begin position="230"/>
        <end position="249"/>
    </location>
</feature>
<dbReference type="CDD" id="cd00130">
    <property type="entry name" value="PAS"/>
    <property type="match status" value="1"/>
</dbReference>
<dbReference type="InterPro" id="IPR052155">
    <property type="entry name" value="Biofilm_reg_signaling"/>
</dbReference>
<dbReference type="PROSITE" id="PS50883">
    <property type="entry name" value="EAL"/>
    <property type="match status" value="1"/>
</dbReference>
<name>A0ABV1NDK4_9GAMM</name>
<evidence type="ECO:0000259" key="3">
    <source>
        <dbReference type="PROSITE" id="PS50883"/>
    </source>
</evidence>
<dbReference type="PROSITE" id="PS50113">
    <property type="entry name" value="PAC"/>
    <property type="match status" value="1"/>
</dbReference>
<reference evidence="5 6" key="1">
    <citation type="submission" date="2024-05" db="EMBL/GenBank/DDBJ databases">
        <title>Halomonas sp. SSM6 16S ribosomal RNA gene Genome sequencing and assembly.</title>
        <authorList>
            <person name="Yook S."/>
        </authorList>
    </citation>
    <scope>NUCLEOTIDE SEQUENCE [LARGE SCALE GENOMIC DNA]</scope>
    <source>
        <strain evidence="5 6">SSM6</strain>
    </source>
</reference>
<dbReference type="EMBL" id="JBEGCJ010000003">
    <property type="protein sequence ID" value="MEQ6917142.1"/>
    <property type="molecule type" value="Genomic_DNA"/>
</dbReference>
<dbReference type="InterPro" id="IPR000700">
    <property type="entry name" value="PAS-assoc_C"/>
</dbReference>
<feature type="transmembrane region" description="Helical" evidence="1">
    <location>
        <begin position="127"/>
        <end position="145"/>
    </location>
</feature>
<feature type="domain" description="PAC" evidence="2">
    <location>
        <begin position="362"/>
        <end position="412"/>
    </location>
</feature>
<dbReference type="Pfam" id="PF13185">
    <property type="entry name" value="GAF_2"/>
    <property type="match status" value="1"/>
</dbReference>
<evidence type="ECO:0000313" key="5">
    <source>
        <dbReference type="EMBL" id="MEQ6917142.1"/>
    </source>
</evidence>
<keyword evidence="1" id="KW-1133">Transmembrane helix</keyword>
<dbReference type="Gene3D" id="3.30.450.40">
    <property type="match status" value="1"/>
</dbReference>
<dbReference type="SUPFAM" id="SSF55073">
    <property type="entry name" value="Nucleotide cyclase"/>
    <property type="match status" value="1"/>
</dbReference>
<dbReference type="InterPro" id="IPR013767">
    <property type="entry name" value="PAS_fold"/>
</dbReference>
<dbReference type="InterPro" id="IPR043128">
    <property type="entry name" value="Rev_trsase/Diguanyl_cyclase"/>
</dbReference>
<dbReference type="SUPFAM" id="SSF55785">
    <property type="entry name" value="PYP-like sensor domain (PAS domain)"/>
    <property type="match status" value="1"/>
</dbReference>
<dbReference type="InterPro" id="IPR000014">
    <property type="entry name" value="PAS"/>
</dbReference>
<dbReference type="RefSeq" id="WP_349761418.1">
    <property type="nucleotide sequence ID" value="NZ_JBEGCJ010000003.1"/>
</dbReference>
<dbReference type="SMART" id="SM00267">
    <property type="entry name" value="GGDEF"/>
    <property type="match status" value="1"/>
</dbReference>
<feature type="transmembrane region" description="Helical" evidence="1">
    <location>
        <begin position="44"/>
        <end position="67"/>
    </location>
</feature>
<feature type="domain" description="EAL" evidence="3">
    <location>
        <begin position="755"/>
        <end position="1004"/>
    </location>
</feature>
<feature type="transmembrane region" description="Helical" evidence="1">
    <location>
        <begin position="183"/>
        <end position="209"/>
    </location>
</feature>
<dbReference type="NCBIfam" id="TIGR00254">
    <property type="entry name" value="GGDEF"/>
    <property type="match status" value="1"/>
</dbReference>
<dbReference type="Pfam" id="PF00563">
    <property type="entry name" value="EAL"/>
    <property type="match status" value="1"/>
</dbReference>
<protein>
    <submittedName>
        <fullName evidence="5">EAL domain-containing protein</fullName>
    </submittedName>
</protein>
<dbReference type="InterPro" id="IPR029787">
    <property type="entry name" value="Nucleotide_cyclase"/>
</dbReference>
<feature type="transmembrane region" description="Helical" evidence="1">
    <location>
        <begin position="87"/>
        <end position="107"/>
    </location>
</feature>
<comment type="caution">
    <text evidence="5">The sequence shown here is derived from an EMBL/GenBank/DDBJ whole genome shotgun (WGS) entry which is preliminary data.</text>
</comment>
<keyword evidence="1" id="KW-0812">Transmembrane</keyword>
<dbReference type="CDD" id="cd01948">
    <property type="entry name" value="EAL"/>
    <property type="match status" value="1"/>
</dbReference>
<dbReference type="PANTHER" id="PTHR44757">
    <property type="entry name" value="DIGUANYLATE CYCLASE DGCP"/>
    <property type="match status" value="1"/>
</dbReference>
<dbReference type="InterPro" id="IPR003018">
    <property type="entry name" value="GAF"/>
</dbReference>
<dbReference type="SMART" id="SM00091">
    <property type="entry name" value="PAS"/>
    <property type="match status" value="1"/>
</dbReference>
<dbReference type="InterPro" id="IPR001633">
    <property type="entry name" value="EAL_dom"/>
</dbReference>
<dbReference type="Pfam" id="PF00990">
    <property type="entry name" value="GGDEF"/>
    <property type="match status" value="1"/>
</dbReference>
<organism evidence="5 6">
    <name type="scientific">Halomonas aquatica</name>
    <dbReference type="NCBI Taxonomy" id="3151123"/>
    <lineage>
        <taxon>Bacteria</taxon>
        <taxon>Pseudomonadati</taxon>
        <taxon>Pseudomonadota</taxon>
        <taxon>Gammaproteobacteria</taxon>
        <taxon>Oceanospirillales</taxon>
        <taxon>Halomonadaceae</taxon>
        <taxon>Halomonas</taxon>
    </lineage>
</organism>
<dbReference type="InterPro" id="IPR035919">
    <property type="entry name" value="EAL_sf"/>
</dbReference>
<keyword evidence="6" id="KW-1185">Reference proteome</keyword>
<dbReference type="NCBIfam" id="TIGR00229">
    <property type="entry name" value="sensory_box"/>
    <property type="match status" value="1"/>
</dbReference>
<dbReference type="Gene3D" id="3.30.450.20">
    <property type="entry name" value="PAS domain"/>
    <property type="match status" value="1"/>
</dbReference>
<evidence type="ECO:0000256" key="1">
    <source>
        <dbReference type="SAM" id="Phobius"/>
    </source>
</evidence>
<dbReference type="SUPFAM" id="SSF141868">
    <property type="entry name" value="EAL domain-like"/>
    <property type="match status" value="1"/>
</dbReference>
<dbReference type="Gene3D" id="3.20.20.450">
    <property type="entry name" value="EAL domain"/>
    <property type="match status" value="1"/>
</dbReference>
<dbReference type="Gene3D" id="3.30.70.270">
    <property type="match status" value="1"/>
</dbReference>
<dbReference type="PANTHER" id="PTHR44757:SF2">
    <property type="entry name" value="BIOFILM ARCHITECTURE MAINTENANCE PROTEIN MBAA"/>
    <property type="match status" value="1"/>
</dbReference>
<evidence type="ECO:0000313" key="6">
    <source>
        <dbReference type="Proteomes" id="UP001442468"/>
    </source>
</evidence>
<feature type="transmembrane region" description="Helical" evidence="1">
    <location>
        <begin position="152"/>
        <end position="177"/>
    </location>
</feature>
<dbReference type="CDD" id="cd01949">
    <property type="entry name" value="GGDEF"/>
    <property type="match status" value="1"/>
</dbReference>
<feature type="domain" description="GGDEF" evidence="4">
    <location>
        <begin position="613"/>
        <end position="746"/>
    </location>
</feature>
<evidence type="ECO:0000259" key="4">
    <source>
        <dbReference type="PROSITE" id="PS50887"/>
    </source>
</evidence>
<dbReference type="InterPro" id="IPR035965">
    <property type="entry name" value="PAS-like_dom_sf"/>
</dbReference>
<feature type="transmembrane region" description="Helical" evidence="1">
    <location>
        <begin position="19"/>
        <end position="38"/>
    </location>
</feature>
<dbReference type="Pfam" id="PF00989">
    <property type="entry name" value="PAS"/>
    <property type="match status" value="1"/>
</dbReference>